<gene>
    <name evidence="1" type="ORF">T05_1964</name>
</gene>
<dbReference type="STRING" id="144512.A0A0V0T923"/>
<comment type="caution">
    <text evidence="1">The sequence shown here is derived from an EMBL/GenBank/DDBJ whole genome shotgun (WGS) entry which is preliminary data.</text>
</comment>
<dbReference type="Proteomes" id="UP000055048">
    <property type="component" value="Unassembled WGS sequence"/>
</dbReference>
<evidence type="ECO:0000313" key="1">
    <source>
        <dbReference type="EMBL" id="KRX35442.1"/>
    </source>
</evidence>
<accession>A0A0V0T923</accession>
<keyword evidence="2" id="KW-1185">Reference proteome</keyword>
<proteinExistence type="predicted"/>
<name>A0A0V0T923_9BILA</name>
<dbReference type="AlphaFoldDB" id="A0A0V0T923"/>
<protein>
    <submittedName>
        <fullName evidence="1">Uncharacterized protein</fullName>
    </submittedName>
</protein>
<sequence length="95" mass="11000">MSISCSVLAFTRSAVFSFSDVLSRRMLRRCDCDERLSCEQFRDAILYSRFKTSKAEMDLVVKATDRNQVGGRWRSTFVLPSIEHSVNANLQMRNR</sequence>
<evidence type="ECO:0000313" key="2">
    <source>
        <dbReference type="Proteomes" id="UP000055048"/>
    </source>
</evidence>
<reference evidence="1 2" key="1">
    <citation type="submission" date="2015-01" db="EMBL/GenBank/DDBJ databases">
        <title>Evolution of Trichinella species and genotypes.</title>
        <authorList>
            <person name="Korhonen P.K."/>
            <person name="Edoardo P."/>
            <person name="Giuseppe L.R."/>
            <person name="Gasser R.B."/>
        </authorList>
    </citation>
    <scope>NUCLEOTIDE SEQUENCE [LARGE SCALE GENOMIC DNA]</scope>
    <source>
        <strain evidence="1">ISS417</strain>
    </source>
</reference>
<organism evidence="1 2">
    <name type="scientific">Trichinella murrelli</name>
    <dbReference type="NCBI Taxonomy" id="144512"/>
    <lineage>
        <taxon>Eukaryota</taxon>
        <taxon>Metazoa</taxon>
        <taxon>Ecdysozoa</taxon>
        <taxon>Nematoda</taxon>
        <taxon>Enoplea</taxon>
        <taxon>Dorylaimia</taxon>
        <taxon>Trichinellida</taxon>
        <taxon>Trichinellidae</taxon>
        <taxon>Trichinella</taxon>
    </lineage>
</organism>
<dbReference type="EMBL" id="JYDJ01000440">
    <property type="protein sequence ID" value="KRX35442.1"/>
    <property type="molecule type" value="Genomic_DNA"/>
</dbReference>